<feature type="non-terminal residue" evidence="1">
    <location>
        <position position="168"/>
    </location>
</feature>
<evidence type="ECO:0000313" key="1">
    <source>
        <dbReference type="EMBL" id="TFK57967.1"/>
    </source>
</evidence>
<organism evidence="1 2">
    <name type="scientific">Pluteus cervinus</name>
    <dbReference type="NCBI Taxonomy" id="181527"/>
    <lineage>
        <taxon>Eukaryota</taxon>
        <taxon>Fungi</taxon>
        <taxon>Dikarya</taxon>
        <taxon>Basidiomycota</taxon>
        <taxon>Agaricomycotina</taxon>
        <taxon>Agaricomycetes</taxon>
        <taxon>Agaricomycetidae</taxon>
        <taxon>Agaricales</taxon>
        <taxon>Pluteineae</taxon>
        <taxon>Pluteaceae</taxon>
        <taxon>Pluteus</taxon>
    </lineage>
</organism>
<reference evidence="1 2" key="1">
    <citation type="journal article" date="2019" name="Nat. Ecol. Evol.">
        <title>Megaphylogeny resolves global patterns of mushroom evolution.</title>
        <authorList>
            <person name="Varga T."/>
            <person name="Krizsan K."/>
            <person name="Foldi C."/>
            <person name="Dima B."/>
            <person name="Sanchez-Garcia M."/>
            <person name="Sanchez-Ramirez S."/>
            <person name="Szollosi G.J."/>
            <person name="Szarkandi J.G."/>
            <person name="Papp V."/>
            <person name="Albert L."/>
            <person name="Andreopoulos W."/>
            <person name="Angelini C."/>
            <person name="Antonin V."/>
            <person name="Barry K.W."/>
            <person name="Bougher N.L."/>
            <person name="Buchanan P."/>
            <person name="Buyck B."/>
            <person name="Bense V."/>
            <person name="Catcheside P."/>
            <person name="Chovatia M."/>
            <person name="Cooper J."/>
            <person name="Damon W."/>
            <person name="Desjardin D."/>
            <person name="Finy P."/>
            <person name="Geml J."/>
            <person name="Haridas S."/>
            <person name="Hughes K."/>
            <person name="Justo A."/>
            <person name="Karasinski D."/>
            <person name="Kautmanova I."/>
            <person name="Kiss B."/>
            <person name="Kocsube S."/>
            <person name="Kotiranta H."/>
            <person name="LaButti K.M."/>
            <person name="Lechner B.E."/>
            <person name="Liimatainen K."/>
            <person name="Lipzen A."/>
            <person name="Lukacs Z."/>
            <person name="Mihaltcheva S."/>
            <person name="Morgado L.N."/>
            <person name="Niskanen T."/>
            <person name="Noordeloos M.E."/>
            <person name="Ohm R.A."/>
            <person name="Ortiz-Santana B."/>
            <person name="Ovrebo C."/>
            <person name="Racz N."/>
            <person name="Riley R."/>
            <person name="Savchenko A."/>
            <person name="Shiryaev A."/>
            <person name="Soop K."/>
            <person name="Spirin V."/>
            <person name="Szebenyi C."/>
            <person name="Tomsovsky M."/>
            <person name="Tulloss R.E."/>
            <person name="Uehling J."/>
            <person name="Grigoriev I.V."/>
            <person name="Vagvolgyi C."/>
            <person name="Papp T."/>
            <person name="Martin F.M."/>
            <person name="Miettinen O."/>
            <person name="Hibbett D.S."/>
            <person name="Nagy L.G."/>
        </authorList>
    </citation>
    <scope>NUCLEOTIDE SEQUENCE [LARGE SCALE GENOMIC DNA]</scope>
    <source>
        <strain evidence="1 2">NL-1719</strain>
    </source>
</reference>
<evidence type="ECO:0000313" key="2">
    <source>
        <dbReference type="Proteomes" id="UP000308600"/>
    </source>
</evidence>
<sequence length="168" mass="19363">FKALHFIWYNRYAAHVRQDNQEEEDPPPTNKKNLKTSQKIPYTSKELQKHPVQYCLLQQIYSPVFAWIESKIQKHFPEQHQELVEFTNTLPLNDVSVASPFTGFVVNLNVSTLIHRDWLDHHLCVVTVISDCVGGELVLQEPGLVLQLGSGDMVVFPSSRISHFNLHF</sequence>
<feature type="non-terminal residue" evidence="1">
    <location>
        <position position="1"/>
    </location>
</feature>
<name>A0ACD2ZZA1_9AGAR</name>
<dbReference type="Proteomes" id="UP000308600">
    <property type="component" value="Unassembled WGS sequence"/>
</dbReference>
<accession>A0ACD2ZZA1</accession>
<gene>
    <name evidence="1" type="ORF">BDN72DRAFT_742555</name>
</gene>
<keyword evidence="2" id="KW-1185">Reference proteome</keyword>
<proteinExistence type="predicted"/>
<dbReference type="EMBL" id="ML209803">
    <property type="protein sequence ID" value="TFK57967.1"/>
    <property type="molecule type" value="Genomic_DNA"/>
</dbReference>
<protein>
    <submittedName>
        <fullName evidence="1">Uncharacterized protein</fullName>
    </submittedName>
</protein>